<dbReference type="PANTHER" id="PTHR12911">
    <property type="entry name" value="SAD1/UNC-84-LIKE PROTEIN-RELATED"/>
    <property type="match status" value="1"/>
</dbReference>
<feature type="transmembrane region" description="Helical" evidence="6">
    <location>
        <begin position="347"/>
        <end position="369"/>
    </location>
</feature>
<feature type="region of interest" description="Disordered" evidence="5">
    <location>
        <begin position="475"/>
        <end position="494"/>
    </location>
</feature>
<evidence type="ECO:0000313" key="9">
    <source>
        <dbReference type="RefSeq" id="XP_013782775.1"/>
    </source>
</evidence>
<feature type="domain" description="SUN" evidence="7">
    <location>
        <begin position="772"/>
        <end position="933"/>
    </location>
</feature>
<feature type="transmembrane region" description="Helical" evidence="6">
    <location>
        <begin position="381"/>
        <end position="397"/>
    </location>
</feature>
<evidence type="ECO:0000256" key="4">
    <source>
        <dbReference type="ARBA" id="ARBA00023136"/>
    </source>
</evidence>
<dbReference type="Gene3D" id="2.60.120.260">
    <property type="entry name" value="Galactose-binding domain-like"/>
    <property type="match status" value="1"/>
</dbReference>
<evidence type="ECO:0000313" key="8">
    <source>
        <dbReference type="Proteomes" id="UP000694941"/>
    </source>
</evidence>
<keyword evidence="2 6" id="KW-0812">Transmembrane</keyword>
<proteinExistence type="predicted"/>
<dbReference type="RefSeq" id="XP_013782775.1">
    <property type="nucleotide sequence ID" value="XM_013927321.2"/>
</dbReference>
<feature type="region of interest" description="Disordered" evidence="5">
    <location>
        <begin position="1"/>
        <end position="22"/>
    </location>
</feature>
<dbReference type="InterPro" id="IPR012919">
    <property type="entry name" value="SUN_dom"/>
</dbReference>
<evidence type="ECO:0000256" key="2">
    <source>
        <dbReference type="ARBA" id="ARBA00022692"/>
    </source>
</evidence>
<keyword evidence="3 6" id="KW-1133">Transmembrane helix</keyword>
<protein>
    <submittedName>
        <fullName evidence="9">SUN domain-containing protein 2-like isoform X1</fullName>
    </submittedName>
</protein>
<evidence type="ECO:0000256" key="3">
    <source>
        <dbReference type="ARBA" id="ARBA00022989"/>
    </source>
</evidence>
<accession>A0ABM1BIP4</accession>
<keyword evidence="8" id="KW-1185">Reference proteome</keyword>
<evidence type="ECO:0000256" key="5">
    <source>
        <dbReference type="SAM" id="MobiDB-lite"/>
    </source>
</evidence>
<sequence>MNSSEKKIIKKKTKTEETHRQNNRYSMTLRSCCQDGCCAGSVMEFGGLTFTKQDLKVGHRHSHSSSHSSSVHHEHRYNQSALTYTRATNEREEKFHNVKELPKLGVVAEKKVIRTNNQSTSTPKIVESQDKVLVGKIRTASSLSSSATNTSVTKSSKNVTKKTKKYFGHQSYSDYSSGFSDSDRENEIKTDYTYAKSASYCSSGSTDSYESPNMSRRCLHSTFHRSSLVSEEHDSNEHVVMNKSDGYRIQNTNPNSRTLESWLPFQISSENEQNFILSHHYNNLEYITGPKNLNDMYGFDGFSDVDEELDSKVYTTQKDKTAKYTYNFSASMYYFTLAGRISRKASWLWYFLWSCLYKVISHVLVFDTWFLSRLSGINRKCLLVIPLLFLLLFLLYGCKKREEGPVLSSSVNILSSTLSFISSMWSTKWLKTGDQEARIPLQTKETQSESWLMVGESLTQGNWFQALFGESKVSKEESSRNSKRQKKSSVHSETTSTQLYKEQVINLVRDVFKQEIAVLKLEVITEQETIRRKEAEDLAHHTAKLFDLHNQIQTILLNSKYLREELSDVKEKLEAKGKSEIGDEHVHQLPLVSLSQIDNKFEALEKQVMGIKDLLYGMRNCCHNQSEYLKTVENQLASILLQVMNENRDGHSPFATFGQWLKHTFVTQDQFASQMSGLTDHMTSELSIKMKQHIEEIAQTAASAIALSSAQSLREELQNERASSTSAVFSISANDSKMCASQEDVKKIVRDAIYLYDADKTGLVDYALESQGGIIVSTRCSETYQMGIGQYRIFGIPIWHSYNSPRIVIQPGIHPGECWAFKGSYGYLVIKLSSFIRPTAFSLEHIPKSLSPKGSIDSAPKDFSVWGLQKETDLEGQLLGDYTYNEEGDPLQYFVVKDQDPGYFSLVELRIHSNQGNMEYTCLYRFRVHGVRQ</sequence>
<dbReference type="InterPro" id="IPR045119">
    <property type="entry name" value="SUN1-5"/>
</dbReference>
<dbReference type="Proteomes" id="UP000694941">
    <property type="component" value="Unplaced"/>
</dbReference>
<comment type="subcellular location">
    <subcellularLocation>
        <location evidence="1">Membrane</location>
    </subcellularLocation>
</comment>
<dbReference type="PANTHER" id="PTHR12911:SF8">
    <property type="entry name" value="KLAROID PROTEIN-RELATED"/>
    <property type="match status" value="1"/>
</dbReference>
<gene>
    <name evidence="9" type="primary">LOC106467011</name>
</gene>
<name>A0ABM1BIP4_LIMPO</name>
<evidence type="ECO:0000256" key="1">
    <source>
        <dbReference type="ARBA" id="ARBA00004370"/>
    </source>
</evidence>
<organism evidence="8 9">
    <name type="scientific">Limulus polyphemus</name>
    <name type="common">Atlantic horseshoe crab</name>
    <dbReference type="NCBI Taxonomy" id="6850"/>
    <lineage>
        <taxon>Eukaryota</taxon>
        <taxon>Metazoa</taxon>
        <taxon>Ecdysozoa</taxon>
        <taxon>Arthropoda</taxon>
        <taxon>Chelicerata</taxon>
        <taxon>Merostomata</taxon>
        <taxon>Xiphosura</taxon>
        <taxon>Limulidae</taxon>
        <taxon>Limulus</taxon>
    </lineage>
</organism>
<evidence type="ECO:0000256" key="6">
    <source>
        <dbReference type="SAM" id="Phobius"/>
    </source>
</evidence>
<dbReference type="Pfam" id="PF07738">
    <property type="entry name" value="Sad1_UNC"/>
    <property type="match status" value="1"/>
</dbReference>
<dbReference type="GeneID" id="106467011"/>
<evidence type="ECO:0000259" key="7">
    <source>
        <dbReference type="PROSITE" id="PS51469"/>
    </source>
</evidence>
<keyword evidence="4 6" id="KW-0472">Membrane</keyword>
<reference evidence="9" key="1">
    <citation type="submission" date="2025-08" db="UniProtKB">
        <authorList>
            <consortium name="RefSeq"/>
        </authorList>
    </citation>
    <scope>IDENTIFICATION</scope>
    <source>
        <tissue evidence="9">Muscle</tissue>
    </source>
</reference>
<dbReference type="PROSITE" id="PS51469">
    <property type="entry name" value="SUN"/>
    <property type="match status" value="1"/>
</dbReference>